<keyword evidence="3" id="KW-1185">Reference proteome</keyword>
<reference evidence="2 3" key="1">
    <citation type="submission" date="2022-12" db="EMBL/GenBank/DDBJ databases">
        <title>Genome Sequence of Deinococcus aquaticus Type Strain PB314.</title>
        <authorList>
            <person name="Albert C."/>
            <person name="Hill J."/>
            <person name="Boren L."/>
            <person name="Scholz-Ng S."/>
            <person name="Fatema N."/>
            <person name="Grosso R."/>
            <person name="Soboslay E."/>
            <person name="Tuohy J."/>
        </authorList>
    </citation>
    <scope>NUCLEOTIDE SEQUENCE [LARGE SCALE GENOMIC DNA]</scope>
    <source>
        <strain evidence="2 3">PB-314</strain>
    </source>
</reference>
<dbReference type="CDD" id="cd00093">
    <property type="entry name" value="HTH_XRE"/>
    <property type="match status" value="1"/>
</dbReference>
<dbReference type="Proteomes" id="UP001217044">
    <property type="component" value="Chromosome"/>
</dbReference>
<gene>
    <name evidence="2" type="ORF">M8445_08325</name>
</gene>
<protein>
    <submittedName>
        <fullName evidence="2">Helix-turn-helix transcriptional regulator</fullName>
    </submittedName>
</protein>
<dbReference type="EMBL" id="CP115165">
    <property type="protein sequence ID" value="WDA57381.1"/>
    <property type="molecule type" value="Genomic_DNA"/>
</dbReference>
<sequence length="81" mass="8819">MNVNEEIRARIREEMNRQNITQAELARRLGVKQPSVAQIMSGKRGTMPESLLDLLGALGLTLKAVPIDAQAERPGGAGDEH</sequence>
<dbReference type="SMART" id="SM00530">
    <property type="entry name" value="HTH_XRE"/>
    <property type="match status" value="1"/>
</dbReference>
<accession>A0ABY7UXS9</accession>
<evidence type="ECO:0000259" key="1">
    <source>
        <dbReference type="PROSITE" id="PS50943"/>
    </source>
</evidence>
<dbReference type="InterPro" id="IPR001387">
    <property type="entry name" value="Cro/C1-type_HTH"/>
</dbReference>
<dbReference type="PROSITE" id="PS50943">
    <property type="entry name" value="HTH_CROC1"/>
    <property type="match status" value="1"/>
</dbReference>
<name>A0ABY7UXS9_9DEIO</name>
<dbReference type="Pfam" id="PF01381">
    <property type="entry name" value="HTH_3"/>
    <property type="match status" value="1"/>
</dbReference>
<evidence type="ECO:0000313" key="2">
    <source>
        <dbReference type="EMBL" id="WDA57381.1"/>
    </source>
</evidence>
<evidence type="ECO:0000313" key="3">
    <source>
        <dbReference type="Proteomes" id="UP001217044"/>
    </source>
</evidence>
<proteinExistence type="predicted"/>
<dbReference type="SUPFAM" id="SSF47413">
    <property type="entry name" value="lambda repressor-like DNA-binding domains"/>
    <property type="match status" value="1"/>
</dbReference>
<dbReference type="InterPro" id="IPR010982">
    <property type="entry name" value="Lambda_DNA-bd_dom_sf"/>
</dbReference>
<organism evidence="2 3">
    <name type="scientific">Deinococcus aquaticus</name>
    <dbReference type="NCBI Taxonomy" id="328692"/>
    <lineage>
        <taxon>Bacteria</taxon>
        <taxon>Thermotogati</taxon>
        <taxon>Deinococcota</taxon>
        <taxon>Deinococci</taxon>
        <taxon>Deinococcales</taxon>
        <taxon>Deinococcaceae</taxon>
        <taxon>Deinococcus</taxon>
    </lineage>
</organism>
<dbReference type="Gene3D" id="1.10.260.40">
    <property type="entry name" value="lambda repressor-like DNA-binding domains"/>
    <property type="match status" value="1"/>
</dbReference>
<dbReference type="RefSeq" id="WP_273987294.1">
    <property type="nucleotide sequence ID" value="NZ_BAABQT010000007.1"/>
</dbReference>
<feature type="domain" description="HTH cro/C1-type" evidence="1">
    <location>
        <begin position="11"/>
        <end position="65"/>
    </location>
</feature>